<protein>
    <submittedName>
        <fullName evidence="9">(African queen) hypothetical protein</fullName>
    </submittedName>
</protein>
<dbReference type="Gene3D" id="1.20.120.540">
    <property type="entry name" value="Voltage-gated potassium channels"/>
    <property type="match status" value="1"/>
</dbReference>
<keyword evidence="10" id="KW-1185">Reference proteome</keyword>
<feature type="transmembrane region" description="Helical" evidence="7">
    <location>
        <begin position="592"/>
        <end position="613"/>
    </location>
</feature>
<feature type="transmembrane region" description="Helical" evidence="7">
    <location>
        <begin position="169"/>
        <end position="186"/>
    </location>
</feature>
<evidence type="ECO:0000313" key="9">
    <source>
        <dbReference type="EMBL" id="CAG9562236.1"/>
    </source>
</evidence>
<sequence length="761" mass="83447">MVNESKNNDDMDSKIKQPEDDGDFKGWGYRHQQCLILFFALTTAYSMRACMGVALVAMVDTNFPEFTIEENHIANNSIFGQDIANITNDSHGDGFLHSLLFIPPAIQGLTQACIIPGMHTMFGKWTPLEERGRLAGWAYGGQALGAVLGLPITGFVASSPLGWPGIFRFYGILTGIIGAVMLKYGVDSPAKHPKISSAERRYIEERLGNDNQSAGKKNPIPWSSILTCPGMYAIIIAHIGQTWGQLTLYSEVPAFMDKVVGVNIKAINHIDISPNFSGTMMSISNFASNLVGSCAPLVAAYILTDVTDEYLWRKVFFVAAGLYFFTNVIYLIFGTAERAEWDNNKKMSIDYELEVMAFDWSMQTQSVILSSFLWGYIILQVPAGELAARFGGMILITISVGINAALSLLTPLAATYGGWQLLCACRVLQGLSQGFIFPSIHTLIGKWVPLEERSRLSTIIFGGTQLGTAFQLIVSGFVADYWGWPAIFYVNGGLGAIWVAFYVCLGSDSPRNSKIIGVNERLYIQSSLGHVGSAQKKMPTPWKAIFTSLPFISLILTHCGQNWGFWTLMTEIPSYMKQVLGVDIKANGLMSALPYIAMYLLSFPMAFLSDFVIKKKWLSITTSRKIFNSIGLYGPALALIGLSYVPAGDVTLAVLTLTIVVALNAGHFTGFLLAHIDMAPNFAGTLMGITNSISNAISIVAPLVAGAIISDENNPSEWRKVFYLSSAIYIIGNTIFNIFGSCEEQTWNKVEETKTEEKTRI</sequence>
<dbReference type="GO" id="GO:0015293">
    <property type="term" value="F:symporter activity"/>
    <property type="evidence" value="ECO:0007669"/>
    <property type="project" value="UniProtKB-KW"/>
</dbReference>
<dbReference type="InterPro" id="IPR020846">
    <property type="entry name" value="MFS_dom"/>
</dbReference>
<feature type="transmembrane region" description="Helical" evidence="7">
    <location>
        <begin position="456"/>
        <end position="474"/>
    </location>
</feature>
<dbReference type="InterPro" id="IPR036259">
    <property type="entry name" value="MFS_trans_sf"/>
</dbReference>
<feature type="transmembrane region" description="Helical" evidence="7">
    <location>
        <begin position="315"/>
        <end position="333"/>
    </location>
</feature>
<dbReference type="InterPro" id="IPR011701">
    <property type="entry name" value="MFS"/>
</dbReference>
<evidence type="ECO:0000256" key="7">
    <source>
        <dbReference type="SAM" id="Phobius"/>
    </source>
</evidence>
<feature type="transmembrane region" description="Helical" evidence="7">
    <location>
        <begin position="419"/>
        <end position="444"/>
    </location>
</feature>
<accession>A0A8J2VRU3</accession>
<dbReference type="GO" id="GO:0006820">
    <property type="term" value="P:monoatomic anion transport"/>
    <property type="evidence" value="ECO:0007669"/>
    <property type="project" value="TreeGrafter"/>
</dbReference>
<evidence type="ECO:0000259" key="8">
    <source>
        <dbReference type="PROSITE" id="PS50850"/>
    </source>
</evidence>
<dbReference type="PANTHER" id="PTHR11662:SF280">
    <property type="entry name" value="FI21844P1-RELATED"/>
    <property type="match status" value="1"/>
</dbReference>
<feature type="transmembrane region" description="Helical" evidence="7">
    <location>
        <begin position="283"/>
        <end position="303"/>
    </location>
</feature>
<feature type="transmembrane region" description="Helical" evidence="7">
    <location>
        <begin position="220"/>
        <end position="240"/>
    </location>
</feature>
<dbReference type="OrthoDB" id="2985014at2759"/>
<feature type="domain" description="Major facilitator superfamily (MFS) profile" evidence="8">
    <location>
        <begin position="314"/>
        <end position="744"/>
    </location>
</feature>
<feature type="transmembrane region" description="Helical" evidence="7">
    <location>
        <begin position="721"/>
        <end position="739"/>
    </location>
</feature>
<feature type="transmembrane region" description="Helical" evidence="7">
    <location>
        <begin position="651"/>
        <end position="674"/>
    </location>
</feature>
<keyword evidence="6 7" id="KW-0472">Membrane</keyword>
<feature type="transmembrane region" description="Helical" evidence="7">
    <location>
        <begin position="136"/>
        <end position="157"/>
    </location>
</feature>
<gene>
    <name evidence="9" type="ORF">DCHRY22_LOCUS3602</name>
</gene>
<feature type="transmembrane region" description="Helical" evidence="7">
    <location>
        <begin position="544"/>
        <end position="566"/>
    </location>
</feature>
<feature type="transmembrane region" description="Helical" evidence="7">
    <location>
        <begin position="360"/>
        <end position="379"/>
    </location>
</feature>
<organism evidence="9 10">
    <name type="scientific">Danaus chrysippus</name>
    <name type="common">African queen</name>
    <dbReference type="NCBI Taxonomy" id="151541"/>
    <lineage>
        <taxon>Eukaryota</taxon>
        <taxon>Metazoa</taxon>
        <taxon>Ecdysozoa</taxon>
        <taxon>Arthropoda</taxon>
        <taxon>Hexapoda</taxon>
        <taxon>Insecta</taxon>
        <taxon>Pterygota</taxon>
        <taxon>Neoptera</taxon>
        <taxon>Endopterygota</taxon>
        <taxon>Lepidoptera</taxon>
        <taxon>Glossata</taxon>
        <taxon>Ditrysia</taxon>
        <taxon>Papilionoidea</taxon>
        <taxon>Nymphalidae</taxon>
        <taxon>Danainae</taxon>
        <taxon>Danaini</taxon>
        <taxon>Danaina</taxon>
        <taxon>Danaus</taxon>
        <taxon>Anosia</taxon>
    </lineage>
</organism>
<dbReference type="AlphaFoldDB" id="A0A8J2VRU3"/>
<keyword evidence="4" id="KW-0769">Symport</keyword>
<keyword evidence="3 7" id="KW-0812">Transmembrane</keyword>
<dbReference type="GO" id="GO:0016020">
    <property type="term" value="C:membrane"/>
    <property type="evidence" value="ECO:0007669"/>
    <property type="project" value="UniProtKB-SubCell"/>
</dbReference>
<name>A0A8J2VRU3_9NEOP</name>
<comment type="caution">
    <text evidence="9">The sequence shown here is derived from an EMBL/GenBank/DDBJ whole genome shotgun (WGS) entry which is preliminary data.</text>
</comment>
<evidence type="ECO:0000256" key="3">
    <source>
        <dbReference type="ARBA" id="ARBA00022692"/>
    </source>
</evidence>
<keyword evidence="5 7" id="KW-1133">Transmembrane helix</keyword>
<feature type="transmembrane region" description="Helical" evidence="7">
    <location>
        <begin position="95"/>
        <end position="115"/>
    </location>
</feature>
<dbReference type="FunFam" id="1.20.1250.20:FF:000423">
    <property type="entry name" value="Putative inorganic phosphate cotransporter-like Protein"/>
    <property type="match status" value="1"/>
</dbReference>
<dbReference type="PROSITE" id="PS50850">
    <property type="entry name" value="MFS"/>
    <property type="match status" value="1"/>
</dbReference>
<feature type="transmembrane region" description="Helical" evidence="7">
    <location>
        <begin position="686"/>
        <end position="709"/>
    </location>
</feature>
<evidence type="ECO:0000256" key="1">
    <source>
        <dbReference type="ARBA" id="ARBA00004141"/>
    </source>
</evidence>
<proteinExistence type="predicted"/>
<dbReference type="FunFam" id="1.20.1250.20:FF:000003">
    <property type="entry name" value="Solute carrier family 17 member 3"/>
    <property type="match status" value="1"/>
</dbReference>
<evidence type="ECO:0000313" key="10">
    <source>
        <dbReference type="Proteomes" id="UP000789524"/>
    </source>
</evidence>
<dbReference type="InterPro" id="IPR027378">
    <property type="entry name" value="Nucleotide_channel_N"/>
</dbReference>
<evidence type="ECO:0000256" key="4">
    <source>
        <dbReference type="ARBA" id="ARBA00022847"/>
    </source>
</evidence>
<evidence type="ECO:0000256" key="2">
    <source>
        <dbReference type="ARBA" id="ARBA00022448"/>
    </source>
</evidence>
<feature type="transmembrane region" description="Helical" evidence="7">
    <location>
        <begin position="35"/>
        <end position="59"/>
    </location>
</feature>
<dbReference type="Pfam" id="PF07690">
    <property type="entry name" value="MFS_1"/>
    <property type="match status" value="2"/>
</dbReference>
<dbReference type="Gene3D" id="1.20.1250.20">
    <property type="entry name" value="MFS general substrate transporter like domains"/>
    <property type="match status" value="3"/>
</dbReference>
<feature type="transmembrane region" description="Helical" evidence="7">
    <location>
        <begin position="625"/>
        <end position="645"/>
    </location>
</feature>
<dbReference type="EMBL" id="CAKASE010000047">
    <property type="protein sequence ID" value="CAG9562236.1"/>
    <property type="molecule type" value="Genomic_DNA"/>
</dbReference>
<comment type="subcellular location">
    <subcellularLocation>
        <location evidence="1">Membrane</location>
        <topology evidence="1">Multi-pass membrane protein</topology>
    </subcellularLocation>
</comment>
<dbReference type="Proteomes" id="UP000789524">
    <property type="component" value="Unassembled WGS sequence"/>
</dbReference>
<dbReference type="SUPFAM" id="SSF103473">
    <property type="entry name" value="MFS general substrate transporter"/>
    <property type="match status" value="3"/>
</dbReference>
<keyword evidence="2" id="KW-0813">Transport</keyword>
<feature type="transmembrane region" description="Helical" evidence="7">
    <location>
        <begin position="486"/>
        <end position="505"/>
    </location>
</feature>
<dbReference type="CDD" id="cd17318">
    <property type="entry name" value="MFS_SLC17"/>
    <property type="match status" value="1"/>
</dbReference>
<feature type="transmembrane region" description="Helical" evidence="7">
    <location>
        <begin position="391"/>
        <end position="413"/>
    </location>
</feature>
<dbReference type="InterPro" id="IPR050382">
    <property type="entry name" value="MFS_Na/Anion_cotransporter"/>
</dbReference>
<reference evidence="9" key="1">
    <citation type="submission" date="2021-09" db="EMBL/GenBank/DDBJ databases">
        <authorList>
            <person name="Martin H S."/>
        </authorList>
    </citation>
    <scope>NUCLEOTIDE SEQUENCE</scope>
</reference>
<evidence type="ECO:0000256" key="5">
    <source>
        <dbReference type="ARBA" id="ARBA00022989"/>
    </source>
</evidence>
<dbReference type="PANTHER" id="PTHR11662">
    <property type="entry name" value="SOLUTE CARRIER FAMILY 17"/>
    <property type="match status" value="1"/>
</dbReference>
<evidence type="ECO:0000256" key="6">
    <source>
        <dbReference type="ARBA" id="ARBA00023136"/>
    </source>
</evidence>